<gene>
    <name evidence="1" type="ORF">PQ457_14705</name>
    <name evidence="2" type="ORF">PQ457_14740</name>
    <name evidence="3" type="ORF">PQ457_18910</name>
</gene>
<dbReference type="EMBL" id="CP117417">
    <property type="protein sequence ID" value="WCT77159.1"/>
    <property type="molecule type" value="Genomic_DNA"/>
</dbReference>
<dbReference type="Proteomes" id="UP001218231">
    <property type="component" value="Chromosome"/>
</dbReference>
<dbReference type="RefSeq" id="WP_273617543.1">
    <property type="nucleotide sequence ID" value="NZ_CP117417.1"/>
</dbReference>
<dbReference type="EMBL" id="CP117418">
    <property type="protein sequence ID" value="WCT79085.1"/>
    <property type="molecule type" value="Genomic_DNA"/>
</dbReference>
<keyword evidence="3" id="KW-0614">Plasmid</keyword>
<evidence type="ECO:0000313" key="4">
    <source>
        <dbReference type="Proteomes" id="UP001218231"/>
    </source>
</evidence>
<organism evidence="2 4">
    <name type="scientific">Novosphingobium humi</name>
    <dbReference type="NCBI Taxonomy" id="2282397"/>
    <lineage>
        <taxon>Bacteria</taxon>
        <taxon>Pseudomonadati</taxon>
        <taxon>Pseudomonadota</taxon>
        <taxon>Alphaproteobacteria</taxon>
        <taxon>Sphingomonadales</taxon>
        <taxon>Sphingomonadaceae</taxon>
        <taxon>Novosphingobium</taxon>
    </lineage>
</organism>
<evidence type="ECO:0000313" key="2">
    <source>
        <dbReference type="EMBL" id="WCT77159.1"/>
    </source>
</evidence>
<proteinExistence type="predicted"/>
<dbReference type="InterPro" id="IPR010921">
    <property type="entry name" value="Trp_repressor/repl_initiator"/>
</dbReference>
<dbReference type="Pfam" id="PF01527">
    <property type="entry name" value="HTH_Tnp_1"/>
    <property type="match status" value="1"/>
</dbReference>
<evidence type="ECO:0000313" key="3">
    <source>
        <dbReference type="EMBL" id="WCT79085.1"/>
    </source>
</evidence>
<accession>A0ABY7TYG9</accession>
<protein>
    <submittedName>
        <fullName evidence="2">Transposase</fullName>
    </submittedName>
</protein>
<dbReference type="Proteomes" id="UP001218231">
    <property type="component" value="Plasmid unnamed1"/>
</dbReference>
<sequence>MGQVTVFAGSERRRIWDDAEKLALLARAFAPGAVLAHVARAADVHPSQLYRWRKEFGFTPDGGTQGFAQVVVQPDPPEVARRACAIRVCLNGAEVEIGEHAPLPLATAVLQALSR</sequence>
<evidence type="ECO:0000313" key="1">
    <source>
        <dbReference type="EMBL" id="WCT77154.1"/>
    </source>
</evidence>
<name>A0ABY7TYG9_9SPHN</name>
<reference evidence="2 4" key="1">
    <citation type="submission" date="2023-02" db="EMBL/GenBank/DDBJ databases">
        <title>Genome sequence of Novosphingobium humi KACC 19094.</title>
        <authorList>
            <person name="Kim S."/>
            <person name="Heo J."/>
            <person name="Kwon S.-W."/>
        </authorList>
    </citation>
    <scope>NUCLEOTIDE SEQUENCE [LARGE SCALE GENOMIC DNA]</scope>
    <source>
        <strain evidence="2 4">KACC 19094</strain>
        <plasmid evidence="3 4">unnamed1</plasmid>
    </source>
</reference>
<dbReference type="SUPFAM" id="SSF48295">
    <property type="entry name" value="TrpR-like"/>
    <property type="match status" value="1"/>
</dbReference>
<keyword evidence="4" id="KW-1185">Reference proteome</keyword>
<dbReference type="InterPro" id="IPR002514">
    <property type="entry name" value="Transposase_8"/>
</dbReference>
<dbReference type="EMBL" id="CP117417">
    <property type="protein sequence ID" value="WCT77154.1"/>
    <property type="molecule type" value="Genomic_DNA"/>
</dbReference>
<geneLocation type="plasmid" evidence="3 4">
    <name>unnamed1</name>
</geneLocation>